<feature type="region of interest" description="Disordered" evidence="3">
    <location>
        <begin position="46"/>
        <end position="70"/>
    </location>
</feature>
<evidence type="ECO:0000256" key="1">
    <source>
        <dbReference type="RuleBase" id="RU004560"/>
    </source>
</evidence>
<evidence type="ECO:0000313" key="6">
    <source>
        <dbReference type="Proteomes" id="UP000694700"/>
    </source>
</evidence>
<dbReference type="CDD" id="cd00882">
    <property type="entry name" value="Ras_like_GTPase"/>
    <property type="match status" value="1"/>
</dbReference>
<proteinExistence type="inferred from homology"/>
<evidence type="ECO:0000259" key="4">
    <source>
        <dbReference type="SMART" id="SM00382"/>
    </source>
</evidence>
<dbReference type="Pfam" id="PF00735">
    <property type="entry name" value="Septin"/>
    <property type="match status" value="1"/>
</dbReference>
<dbReference type="SMART" id="SM00382">
    <property type="entry name" value="AAA"/>
    <property type="match status" value="1"/>
</dbReference>
<dbReference type="InterPro" id="IPR030379">
    <property type="entry name" value="G_SEPTIN_dom"/>
</dbReference>
<sequence length="547" mass="63484">MQCLVFALFDRQNMASFEQRRHNIKKIISESSAIGDSVPARYNLNPRADLHDKSEPYRQKTLGERDDNNKPHKTILIVGETGTGKTTLINTMINYMLGVKREDKVWFEITDEHQSEQMSDKLSVQSQTSSITIYGFYLPESPIDLTIIDTPGYGDTRDIDNDKEIAMGLLNLSRSDNSIHEIDAVCLVIKSTVNRLFDRQIYIFDAVQSLFGKDIAENIVLFVTHSSGKPPKNVLTAVKEAKIKCAVNDKNQPVYFLFDNCQSEPADEQYEMMQKHSWNISFEGMTSFFKFVENIKPKSFQMTQNVLQQRNQLEAKISNLQSRVQEVEQKQNELKQTREALEKNKEYVKDKKNFEYEVEVQYKDRVDIDPKRWRLTKKATCCTVCEENCHYPGCWWAKDLSWCSMMKDDHCTVCTNNCHYSKHIKEAKIYESKTKTEKRTYEDLKKKYNVKIGDSVSMATKMEEKLQKLETEKVKLVIEAFHCVETLEWIALNTDSLFTLQHIDVLIEKLKEINEPEKAKTMENIKKRAGEEKHGALGYIKCLISKK</sequence>
<dbReference type="InterPro" id="IPR003593">
    <property type="entry name" value="AAA+_ATPase"/>
</dbReference>
<keyword evidence="2" id="KW-0175">Coiled coil</keyword>
<dbReference type="InterPro" id="IPR025662">
    <property type="entry name" value="Sigma_54_int_dom_ATP-bd_1"/>
</dbReference>
<feature type="coiled-coil region" evidence="2">
    <location>
        <begin position="303"/>
        <end position="351"/>
    </location>
</feature>
<dbReference type="PROSITE" id="PS00675">
    <property type="entry name" value="SIGMA54_INTERACT_1"/>
    <property type="match status" value="1"/>
</dbReference>
<organism evidence="5 6">
    <name type="scientific">Cyprinus carpio</name>
    <name type="common">Common carp</name>
    <dbReference type="NCBI Taxonomy" id="7962"/>
    <lineage>
        <taxon>Eukaryota</taxon>
        <taxon>Metazoa</taxon>
        <taxon>Chordata</taxon>
        <taxon>Craniata</taxon>
        <taxon>Vertebrata</taxon>
        <taxon>Euteleostomi</taxon>
        <taxon>Actinopterygii</taxon>
        <taxon>Neopterygii</taxon>
        <taxon>Teleostei</taxon>
        <taxon>Ostariophysi</taxon>
        <taxon>Cypriniformes</taxon>
        <taxon>Cyprinidae</taxon>
        <taxon>Cyprininae</taxon>
        <taxon>Cyprinus</taxon>
    </lineage>
</organism>
<dbReference type="SUPFAM" id="SSF52540">
    <property type="entry name" value="P-loop containing nucleoside triphosphate hydrolases"/>
    <property type="match status" value="1"/>
</dbReference>
<protein>
    <recommendedName>
        <fullName evidence="4">AAA+ ATPase domain-containing protein</fullName>
    </recommendedName>
</protein>
<dbReference type="Gene3D" id="3.40.50.300">
    <property type="entry name" value="P-loop containing nucleotide triphosphate hydrolases"/>
    <property type="match status" value="1"/>
</dbReference>
<reference evidence="5" key="1">
    <citation type="submission" date="2025-08" db="UniProtKB">
        <authorList>
            <consortium name="Ensembl"/>
        </authorList>
    </citation>
    <scope>IDENTIFICATION</scope>
</reference>
<keyword evidence="1" id="KW-0342">GTP-binding</keyword>
<feature type="domain" description="AAA+ ATPase" evidence="4">
    <location>
        <begin position="71"/>
        <end position="245"/>
    </location>
</feature>
<name>A0A8C2B9J8_CYPCA</name>
<dbReference type="Ensembl" id="ENSCCRT00015121156.1">
    <property type="protein sequence ID" value="ENSCCRP00015117434.1"/>
    <property type="gene ID" value="ENSCCRG00015046367.1"/>
</dbReference>
<evidence type="ECO:0000256" key="3">
    <source>
        <dbReference type="SAM" id="MobiDB-lite"/>
    </source>
</evidence>
<dbReference type="PANTHER" id="PTHR32046:SF11">
    <property type="entry name" value="IMMUNE-ASSOCIATED NUCLEOTIDE-BINDING PROTEIN 10-LIKE"/>
    <property type="match status" value="1"/>
</dbReference>
<keyword evidence="1" id="KW-0547">Nucleotide-binding</keyword>
<comment type="similarity">
    <text evidence="1">Belongs to the TRAFAC class TrmE-Era-EngA-EngB-Septin-like GTPase superfamily. Septin GTPase family.</text>
</comment>
<evidence type="ECO:0000256" key="2">
    <source>
        <dbReference type="SAM" id="Coils"/>
    </source>
</evidence>
<dbReference type="InterPro" id="IPR027417">
    <property type="entry name" value="P-loop_NTPase"/>
</dbReference>
<dbReference type="Proteomes" id="UP000694700">
    <property type="component" value="Unplaced"/>
</dbReference>
<dbReference type="PANTHER" id="PTHR32046">
    <property type="entry name" value="G DOMAIN-CONTAINING PROTEIN"/>
    <property type="match status" value="1"/>
</dbReference>
<feature type="compositionally biased region" description="Basic and acidic residues" evidence="3">
    <location>
        <begin position="48"/>
        <end position="70"/>
    </location>
</feature>
<accession>A0A8C2B9J8</accession>
<dbReference type="AlphaFoldDB" id="A0A8C2B9J8"/>
<evidence type="ECO:0000313" key="5">
    <source>
        <dbReference type="Ensembl" id="ENSCCRP00015117434.1"/>
    </source>
</evidence>
<dbReference type="GO" id="GO:0005525">
    <property type="term" value="F:GTP binding"/>
    <property type="evidence" value="ECO:0007669"/>
    <property type="project" value="UniProtKB-KW"/>
</dbReference>